<name>A0ABS7NX05_9NOCA</name>
<reference evidence="1 2" key="1">
    <citation type="submission" date="2020-06" db="EMBL/GenBank/DDBJ databases">
        <title>Taxonomy, biology and ecology of Rhodococcus bacteria occurring in California pistachio and other woody hosts as revealed by genome sequence analyses.</title>
        <authorList>
            <person name="Gai Y."/>
            <person name="Riely B."/>
        </authorList>
    </citation>
    <scope>NUCLEOTIDE SEQUENCE [LARGE SCALE GENOMIC DNA]</scope>
    <source>
        <strain evidence="1 2">BP-284</strain>
    </source>
</reference>
<gene>
    <name evidence="1" type="ORF">HQ605_15470</name>
</gene>
<keyword evidence="2" id="KW-1185">Reference proteome</keyword>
<dbReference type="Pfam" id="PF13692">
    <property type="entry name" value="Glyco_trans_1_4"/>
    <property type="match status" value="1"/>
</dbReference>
<dbReference type="Proteomes" id="UP001520140">
    <property type="component" value="Unassembled WGS sequence"/>
</dbReference>
<sequence>MVGNFNYWPNRDAYEVLIECWLPEMRRQGWSLKVCGIGSNLLAPVSGVTLMGELPDLDEFFESIDMTVAPIRLGGGVKVKVIESLARGVPVLTSDRGLEGFSPELRGLAVAAPLTPLRLDLCEMLEAQRDLDRLPLDDFRYSTFSAKIGDLYSSIEGET</sequence>
<dbReference type="Gene3D" id="3.40.50.2000">
    <property type="entry name" value="Glycogen Phosphorylase B"/>
    <property type="match status" value="1"/>
</dbReference>
<evidence type="ECO:0000313" key="1">
    <source>
        <dbReference type="EMBL" id="MBY6322227.1"/>
    </source>
</evidence>
<organism evidence="1 2">
    <name type="scientific">Rhodococcoides kroppenstedtii</name>
    <dbReference type="NCBI Taxonomy" id="293050"/>
    <lineage>
        <taxon>Bacteria</taxon>
        <taxon>Bacillati</taxon>
        <taxon>Actinomycetota</taxon>
        <taxon>Actinomycetes</taxon>
        <taxon>Mycobacteriales</taxon>
        <taxon>Nocardiaceae</taxon>
        <taxon>Rhodococcoides</taxon>
    </lineage>
</organism>
<accession>A0ABS7NX05</accession>
<dbReference type="SUPFAM" id="SSF53756">
    <property type="entry name" value="UDP-Glycosyltransferase/glycogen phosphorylase"/>
    <property type="match status" value="1"/>
</dbReference>
<proteinExistence type="predicted"/>
<evidence type="ECO:0000313" key="2">
    <source>
        <dbReference type="Proteomes" id="UP001520140"/>
    </source>
</evidence>
<dbReference type="EMBL" id="JABUKG010000017">
    <property type="protein sequence ID" value="MBY6322227.1"/>
    <property type="molecule type" value="Genomic_DNA"/>
</dbReference>
<comment type="caution">
    <text evidence="1">The sequence shown here is derived from an EMBL/GenBank/DDBJ whole genome shotgun (WGS) entry which is preliminary data.</text>
</comment>
<protein>
    <submittedName>
        <fullName evidence="1">Glycosyltransferase family 4 protein</fullName>
    </submittedName>
</protein>
<dbReference type="RefSeq" id="WP_157889618.1">
    <property type="nucleotide sequence ID" value="NZ_JABUKE010000016.1"/>
</dbReference>